<evidence type="ECO:0000313" key="4">
    <source>
        <dbReference type="Proteomes" id="UP001055940"/>
    </source>
</evidence>
<keyword evidence="2" id="KW-1133">Transmembrane helix</keyword>
<name>A0ABY5D4N9_9ACTN</name>
<organism evidence="3 4">
    <name type="scientific">Nocardiopsis exhalans</name>
    <dbReference type="NCBI Taxonomy" id="163604"/>
    <lineage>
        <taxon>Bacteria</taxon>
        <taxon>Bacillati</taxon>
        <taxon>Actinomycetota</taxon>
        <taxon>Actinomycetes</taxon>
        <taxon>Streptosporangiales</taxon>
        <taxon>Nocardiopsidaceae</taxon>
        <taxon>Nocardiopsis</taxon>
    </lineage>
</organism>
<accession>A0ABY5D4N9</accession>
<evidence type="ECO:0000313" key="3">
    <source>
        <dbReference type="EMBL" id="USY18483.1"/>
    </source>
</evidence>
<gene>
    <name evidence="3" type="ORF">NE857_24725</name>
</gene>
<feature type="transmembrane region" description="Helical" evidence="2">
    <location>
        <begin position="39"/>
        <end position="60"/>
    </location>
</feature>
<keyword evidence="2" id="KW-0812">Transmembrane</keyword>
<protein>
    <submittedName>
        <fullName evidence="3">Uncharacterized protein</fullName>
    </submittedName>
</protein>
<evidence type="ECO:0000256" key="1">
    <source>
        <dbReference type="SAM" id="MobiDB-lite"/>
    </source>
</evidence>
<dbReference type="RefSeq" id="WP_254417875.1">
    <property type="nucleotide sequence ID" value="NZ_BAAAJB010000035.1"/>
</dbReference>
<feature type="region of interest" description="Disordered" evidence="1">
    <location>
        <begin position="1"/>
        <end position="20"/>
    </location>
</feature>
<proteinExistence type="predicted"/>
<dbReference type="EMBL" id="CP099837">
    <property type="protein sequence ID" value="USY18483.1"/>
    <property type="molecule type" value="Genomic_DNA"/>
</dbReference>
<sequence length="99" mass="10924">MPATESRWDPTGVDEAHVPGARGTGRELVMATVAALGQLSVSGVVVIFLTVQVELFVAAVRDWFGKWSRRREARSRRFPCGAGRAARLSRSWRLCRPVS</sequence>
<evidence type="ECO:0000256" key="2">
    <source>
        <dbReference type="SAM" id="Phobius"/>
    </source>
</evidence>
<dbReference type="Proteomes" id="UP001055940">
    <property type="component" value="Chromosome"/>
</dbReference>
<reference evidence="3" key="1">
    <citation type="submission" date="2022-06" db="EMBL/GenBank/DDBJ databases">
        <authorList>
            <person name="Ping M."/>
        </authorList>
    </citation>
    <scope>NUCLEOTIDE SEQUENCE</scope>
    <source>
        <strain evidence="3">JCM11759T</strain>
    </source>
</reference>
<keyword evidence="2" id="KW-0472">Membrane</keyword>
<keyword evidence="4" id="KW-1185">Reference proteome</keyword>